<dbReference type="Gene3D" id="2.130.10.10">
    <property type="entry name" value="YVTN repeat-like/Quinoprotein amine dehydrogenase"/>
    <property type="match status" value="1"/>
</dbReference>
<dbReference type="Proteomes" id="UP001341281">
    <property type="component" value="Chromosome 03"/>
</dbReference>
<dbReference type="InterPro" id="IPR015943">
    <property type="entry name" value="WD40/YVTN_repeat-like_dom_sf"/>
</dbReference>
<dbReference type="SUPFAM" id="SSF50978">
    <property type="entry name" value="WD40 repeat-like"/>
    <property type="match status" value="1"/>
</dbReference>
<proteinExistence type="predicted"/>
<protein>
    <submittedName>
        <fullName evidence="5">Uncharacterized protein</fullName>
    </submittedName>
</protein>
<feature type="chain" id="PRO_5043034153" evidence="4">
    <location>
        <begin position="24"/>
        <end position="95"/>
    </location>
</feature>
<organism evidence="5 6">
    <name type="scientific">Paspalum notatum var. saurae</name>
    <dbReference type="NCBI Taxonomy" id="547442"/>
    <lineage>
        <taxon>Eukaryota</taxon>
        <taxon>Viridiplantae</taxon>
        <taxon>Streptophyta</taxon>
        <taxon>Embryophyta</taxon>
        <taxon>Tracheophyta</taxon>
        <taxon>Spermatophyta</taxon>
        <taxon>Magnoliopsida</taxon>
        <taxon>Liliopsida</taxon>
        <taxon>Poales</taxon>
        <taxon>Poaceae</taxon>
        <taxon>PACMAD clade</taxon>
        <taxon>Panicoideae</taxon>
        <taxon>Andropogonodae</taxon>
        <taxon>Paspaleae</taxon>
        <taxon>Paspalinae</taxon>
        <taxon>Paspalum</taxon>
    </lineage>
</organism>
<dbReference type="InterPro" id="IPR037363">
    <property type="entry name" value="Sec13/Seh1_fam"/>
</dbReference>
<keyword evidence="4" id="KW-0732">Signal</keyword>
<gene>
    <name evidence="5" type="ORF">U9M48_015724</name>
</gene>
<dbReference type="EMBL" id="CP144747">
    <property type="protein sequence ID" value="WVZ66516.1"/>
    <property type="molecule type" value="Genomic_DNA"/>
</dbReference>
<evidence type="ECO:0000256" key="3">
    <source>
        <dbReference type="ARBA" id="ARBA00022737"/>
    </source>
</evidence>
<keyword evidence="3" id="KW-0677">Repeat</keyword>
<dbReference type="GO" id="GO:0006606">
    <property type="term" value="P:protein import into nucleus"/>
    <property type="evidence" value="ECO:0007669"/>
    <property type="project" value="TreeGrafter"/>
</dbReference>
<keyword evidence="6" id="KW-1185">Reference proteome</keyword>
<feature type="signal peptide" evidence="4">
    <location>
        <begin position="1"/>
        <end position="23"/>
    </location>
</feature>
<accession>A0AAQ3WMC8</accession>
<dbReference type="PANTHER" id="PTHR11024">
    <property type="entry name" value="NUCLEAR PORE COMPLEX PROTEIN SEC13 / SEH1 FAMILY MEMBER"/>
    <property type="match status" value="1"/>
</dbReference>
<dbReference type="GO" id="GO:0005198">
    <property type="term" value="F:structural molecule activity"/>
    <property type="evidence" value="ECO:0007669"/>
    <property type="project" value="InterPro"/>
</dbReference>
<dbReference type="GO" id="GO:0030127">
    <property type="term" value="C:COPII vesicle coat"/>
    <property type="evidence" value="ECO:0007669"/>
    <property type="project" value="TreeGrafter"/>
</dbReference>
<dbReference type="AlphaFoldDB" id="A0AAQ3WMC8"/>
<keyword evidence="2" id="KW-0853">WD repeat</keyword>
<evidence type="ECO:0000313" key="5">
    <source>
        <dbReference type="EMBL" id="WVZ66516.1"/>
    </source>
</evidence>
<reference evidence="5 6" key="1">
    <citation type="submission" date="2024-02" db="EMBL/GenBank/DDBJ databases">
        <title>High-quality chromosome-scale genome assembly of Pensacola bahiagrass (Paspalum notatum Flugge var. saurae).</title>
        <authorList>
            <person name="Vega J.M."/>
            <person name="Podio M."/>
            <person name="Orjuela J."/>
            <person name="Siena L.A."/>
            <person name="Pessino S.C."/>
            <person name="Combes M.C."/>
            <person name="Mariac C."/>
            <person name="Albertini E."/>
            <person name="Pupilli F."/>
            <person name="Ortiz J.P.A."/>
            <person name="Leblanc O."/>
        </authorList>
    </citation>
    <scope>NUCLEOTIDE SEQUENCE [LARGE SCALE GENOMIC DNA]</scope>
    <source>
        <strain evidence="5">R1</strain>
        <tissue evidence="5">Leaf</tissue>
    </source>
</reference>
<evidence type="ECO:0000256" key="1">
    <source>
        <dbReference type="ARBA" id="ARBA00022448"/>
    </source>
</evidence>
<dbReference type="PANTHER" id="PTHR11024:SF9">
    <property type="entry name" value="OS03G0831800 PROTEIN"/>
    <property type="match status" value="1"/>
</dbReference>
<evidence type="ECO:0000256" key="2">
    <source>
        <dbReference type="ARBA" id="ARBA00022574"/>
    </source>
</evidence>
<evidence type="ECO:0000313" key="6">
    <source>
        <dbReference type="Proteomes" id="UP001341281"/>
    </source>
</evidence>
<sequence length="95" mass="10633">MHTDWVRHVACALVLGLAKSTIASGSQDGKVVIWTKEKDGDKWEGKLIHDFGLPVWRISWSLTGNILSIAAGENNINLWKEGSDGQWEEVMKNEE</sequence>
<dbReference type="GO" id="GO:0031080">
    <property type="term" value="C:nuclear pore outer ring"/>
    <property type="evidence" value="ECO:0007669"/>
    <property type="project" value="TreeGrafter"/>
</dbReference>
<dbReference type="InterPro" id="IPR036322">
    <property type="entry name" value="WD40_repeat_dom_sf"/>
</dbReference>
<keyword evidence="1" id="KW-0813">Transport</keyword>
<dbReference type="GO" id="GO:0090114">
    <property type="term" value="P:COPII-coated vesicle budding"/>
    <property type="evidence" value="ECO:0007669"/>
    <property type="project" value="TreeGrafter"/>
</dbReference>
<name>A0AAQ3WMC8_PASNO</name>
<evidence type="ECO:0000256" key="4">
    <source>
        <dbReference type="SAM" id="SignalP"/>
    </source>
</evidence>